<feature type="compositionally biased region" description="Polar residues" evidence="1">
    <location>
        <begin position="66"/>
        <end position="83"/>
    </location>
</feature>
<reference evidence="2" key="1">
    <citation type="submission" date="2018-03" db="EMBL/GenBank/DDBJ databases">
        <authorList>
            <person name="Guldener U."/>
        </authorList>
    </citation>
    <scope>NUCLEOTIDE SEQUENCE</scope>
</reference>
<organism evidence="2 3">
    <name type="scientific">Fusarium torulosum</name>
    <dbReference type="NCBI Taxonomy" id="33205"/>
    <lineage>
        <taxon>Eukaryota</taxon>
        <taxon>Fungi</taxon>
        <taxon>Dikarya</taxon>
        <taxon>Ascomycota</taxon>
        <taxon>Pezizomycotina</taxon>
        <taxon>Sordariomycetes</taxon>
        <taxon>Hypocreomycetidae</taxon>
        <taxon>Hypocreales</taxon>
        <taxon>Nectriaceae</taxon>
        <taxon>Fusarium</taxon>
    </lineage>
</organism>
<name>A0AAE8MI87_9HYPO</name>
<sequence>MESNSPPEQTEDVGSSPQSYTSLRFAPIERPVTPPASLAKDKDSAPDETSIEEARSSVPSEAAKSPVNSPRVSAPANTATNHSGPRPRRPLPNSPIRQRGSRPRKPLPNSPIRRPGAAVNQGNGSSSKELENPPVRSRVLPRPAIPSIPARPANTSANPTNDHFNRQTLPSIVRQPTFFTAFPNNPITPPDGQNPDVRPRDFPFYTIDVPTPPTRPDGPEGTLQLLIRTSPYEPDYVPDWRANTFWKENVERVLGRELRDKWPNMMALIQEAKASFLAKGDPLIRRRWNLREIEMAARLKGWRMPDFVVGYLIGQPPSDLVMGNEEQFAIWGFDEMKRMDEVDGMGGFGNDEEEGEVAAGSDDEVREKEGDKEEEEGMEAEGSDVDDLQVYTRSMNR</sequence>
<feature type="compositionally biased region" description="Low complexity" evidence="1">
    <location>
        <begin position="141"/>
        <end position="153"/>
    </location>
</feature>
<keyword evidence="3" id="KW-1185">Reference proteome</keyword>
<feature type="compositionally biased region" description="Polar residues" evidence="1">
    <location>
        <begin position="1"/>
        <end position="22"/>
    </location>
</feature>
<feature type="compositionally biased region" description="Acidic residues" evidence="1">
    <location>
        <begin position="372"/>
        <end position="387"/>
    </location>
</feature>
<dbReference type="EMBL" id="ONZP01000452">
    <property type="protein sequence ID" value="SPJ85086.1"/>
    <property type="molecule type" value="Genomic_DNA"/>
</dbReference>
<feature type="compositionally biased region" description="Acidic residues" evidence="1">
    <location>
        <begin position="350"/>
        <end position="362"/>
    </location>
</feature>
<feature type="compositionally biased region" description="Polar residues" evidence="1">
    <location>
        <begin position="154"/>
        <end position="166"/>
    </location>
</feature>
<dbReference type="AlphaFoldDB" id="A0AAE8MI87"/>
<feature type="region of interest" description="Disordered" evidence="1">
    <location>
        <begin position="180"/>
        <end position="199"/>
    </location>
</feature>
<comment type="caution">
    <text evidence="2">The sequence shown here is derived from an EMBL/GenBank/DDBJ whole genome shotgun (WGS) entry which is preliminary data.</text>
</comment>
<protein>
    <submittedName>
        <fullName evidence="2">Uncharacterized protein</fullName>
    </submittedName>
</protein>
<proteinExistence type="predicted"/>
<accession>A0AAE8MI87</accession>
<gene>
    <name evidence="2" type="ORF">FTOL_10957</name>
</gene>
<dbReference type="Proteomes" id="UP001187734">
    <property type="component" value="Unassembled WGS sequence"/>
</dbReference>
<evidence type="ECO:0000256" key="1">
    <source>
        <dbReference type="SAM" id="MobiDB-lite"/>
    </source>
</evidence>
<feature type="region of interest" description="Disordered" evidence="1">
    <location>
        <begin position="1"/>
        <end position="166"/>
    </location>
</feature>
<evidence type="ECO:0000313" key="3">
    <source>
        <dbReference type="Proteomes" id="UP001187734"/>
    </source>
</evidence>
<evidence type="ECO:0000313" key="2">
    <source>
        <dbReference type="EMBL" id="SPJ85086.1"/>
    </source>
</evidence>
<feature type="region of interest" description="Disordered" evidence="1">
    <location>
        <begin position="345"/>
        <end position="397"/>
    </location>
</feature>